<dbReference type="Pfam" id="PF13412">
    <property type="entry name" value="HTH_24"/>
    <property type="match status" value="1"/>
</dbReference>
<dbReference type="Proteomes" id="UP000194977">
    <property type="component" value="Unassembled WGS sequence"/>
</dbReference>
<dbReference type="Pfam" id="PF00294">
    <property type="entry name" value="PfkB"/>
    <property type="match status" value="1"/>
</dbReference>
<keyword evidence="6" id="KW-1185">Reference proteome</keyword>
<dbReference type="Proteomes" id="UP000194800">
    <property type="component" value="Unassembled WGS sequence"/>
</dbReference>
<gene>
    <name evidence="5" type="ORF">B6C91_04135</name>
    <name evidence="4" type="ORF">B6D08_06955</name>
</gene>
<organism evidence="4 7">
    <name type="scientific">Gilliamella apicola</name>
    <dbReference type="NCBI Taxonomy" id="1196095"/>
    <lineage>
        <taxon>Bacteria</taxon>
        <taxon>Pseudomonadati</taxon>
        <taxon>Pseudomonadota</taxon>
        <taxon>Gammaproteobacteria</taxon>
        <taxon>Orbales</taxon>
        <taxon>Orbaceae</taxon>
        <taxon>Gilliamella</taxon>
    </lineage>
</organism>
<dbReference type="PANTHER" id="PTHR10584">
    <property type="entry name" value="SUGAR KINASE"/>
    <property type="match status" value="1"/>
</dbReference>
<feature type="domain" description="Carbohydrate kinase PfkB" evidence="3">
    <location>
        <begin position="66"/>
        <end position="356"/>
    </location>
</feature>
<dbReference type="InterPro" id="IPR036390">
    <property type="entry name" value="WH_DNA-bd_sf"/>
</dbReference>
<keyword evidence="2 4" id="KW-0418">Kinase</keyword>
<evidence type="ECO:0000259" key="3">
    <source>
        <dbReference type="Pfam" id="PF00294"/>
    </source>
</evidence>
<dbReference type="Gene3D" id="3.40.1190.20">
    <property type="match status" value="1"/>
</dbReference>
<dbReference type="SUPFAM" id="SSF53613">
    <property type="entry name" value="Ribokinase-like"/>
    <property type="match status" value="1"/>
</dbReference>
<evidence type="ECO:0000313" key="7">
    <source>
        <dbReference type="Proteomes" id="UP000194977"/>
    </source>
</evidence>
<evidence type="ECO:0000313" key="4">
    <source>
        <dbReference type="EMBL" id="OTP99611.1"/>
    </source>
</evidence>
<evidence type="ECO:0000256" key="2">
    <source>
        <dbReference type="ARBA" id="ARBA00022777"/>
    </source>
</evidence>
<dbReference type="Gene3D" id="1.10.10.10">
    <property type="entry name" value="Winged helix-like DNA-binding domain superfamily/Winged helix DNA-binding domain"/>
    <property type="match status" value="1"/>
</dbReference>
<dbReference type="AlphaFoldDB" id="A0A242NHM1"/>
<dbReference type="InterPro" id="IPR002173">
    <property type="entry name" value="Carboh/pur_kinase_PfkB_CS"/>
</dbReference>
<reference evidence="6 7" key="1">
    <citation type="submission" date="2017-03" db="EMBL/GenBank/DDBJ databases">
        <title>Comparative genomics of honeybee gut symbionts reveal geographically distinct and subgroup specific antibiotic resistance.</title>
        <authorList>
            <person name="Ludvigsen J."/>
            <person name="Porcellato D."/>
            <person name="Labee-Lund T.M."/>
            <person name="Amdam G.V."/>
            <person name="Rudi K."/>
        </authorList>
    </citation>
    <scope>NUCLEOTIDE SEQUENCE [LARGE SCALE GENOMIC DNA]</scope>
    <source>
        <strain evidence="4 7">A-7-12</strain>
        <strain evidence="5 6">A-9-12</strain>
    </source>
</reference>
<dbReference type="EMBL" id="NARP01000015">
    <property type="protein sequence ID" value="OTP99611.1"/>
    <property type="molecule type" value="Genomic_DNA"/>
</dbReference>
<dbReference type="InterPro" id="IPR036388">
    <property type="entry name" value="WH-like_DNA-bd_sf"/>
</dbReference>
<dbReference type="InterPro" id="IPR029056">
    <property type="entry name" value="Ribokinase-like"/>
</dbReference>
<evidence type="ECO:0000313" key="6">
    <source>
        <dbReference type="Proteomes" id="UP000194800"/>
    </source>
</evidence>
<dbReference type="PROSITE" id="PS00584">
    <property type="entry name" value="PFKB_KINASES_2"/>
    <property type="match status" value="1"/>
</dbReference>
<dbReference type="InterPro" id="IPR011611">
    <property type="entry name" value="PfkB_dom"/>
</dbReference>
<dbReference type="CDD" id="cd01941">
    <property type="entry name" value="YeiC_kinase_like"/>
    <property type="match status" value="1"/>
</dbReference>
<protein>
    <submittedName>
        <fullName evidence="4">Kinase</fullName>
    </submittedName>
</protein>
<accession>A0A242NHM1</accession>
<dbReference type="SUPFAM" id="SSF46785">
    <property type="entry name" value="Winged helix' DNA-binding domain"/>
    <property type="match status" value="1"/>
</dbReference>
<evidence type="ECO:0000313" key="5">
    <source>
        <dbReference type="EMBL" id="OTQ10945.1"/>
    </source>
</evidence>
<comment type="caution">
    <text evidence="4">The sequence shown here is derived from an EMBL/GenBank/DDBJ whole genome shotgun (WGS) entry which is preliminary data.</text>
</comment>
<keyword evidence="1" id="KW-0808">Transferase</keyword>
<evidence type="ECO:0000256" key="1">
    <source>
        <dbReference type="ARBA" id="ARBA00022679"/>
    </source>
</evidence>
<proteinExistence type="predicted"/>
<dbReference type="GO" id="GO:0016301">
    <property type="term" value="F:kinase activity"/>
    <property type="evidence" value="ECO:0007669"/>
    <property type="project" value="UniProtKB-KW"/>
</dbReference>
<name>A0A242NHM1_9GAMM</name>
<sequence>MLVNKQMFMNYREKQILTIIRDNPFIQQNAIADMLGITRSSVAGYIMTLTQKGYIKGKGYLLSENNHIVVVGSSNMDVTGYSNKKLVYGDSNPGKIRCTPGGVGRNIAENLALLDRDTYLISTIGDDFYGAQLIEHTRKAGVNMDNCHIIKGDSTSTYLSLLDESGEMLLAINDMDIIDKLTPNLLKDSQQLIHHAKLLVIDCNLQEDALAWLFSHAGSVPIFVDTVSAFKSHKIKDWLSYIHTLKPNRLEAEILSGMKIHSNQDIPKIVDWFHEQGVKRIAISVGADGVYYSEINGERGWSVSIPTKIVSVTGAGDAMLAGLIHGYLDNMNFYESIRFGQACSSLTLSSEFTNNPNLSINCVQNILESFS</sequence>
<dbReference type="PANTHER" id="PTHR10584:SF166">
    <property type="entry name" value="RIBOKINASE"/>
    <property type="match status" value="1"/>
</dbReference>
<dbReference type="OrthoDB" id="9806249at2"/>
<dbReference type="EMBL" id="NART01000011">
    <property type="protein sequence ID" value="OTQ10945.1"/>
    <property type="molecule type" value="Genomic_DNA"/>
</dbReference>